<name>A0ABW5DB80_9BACT</name>
<protein>
    <submittedName>
        <fullName evidence="3">PEP-CTERM sorting domain-containing protein</fullName>
    </submittedName>
</protein>
<feature type="domain" description="Ice-binding protein C-terminal" evidence="2">
    <location>
        <begin position="141"/>
        <end position="164"/>
    </location>
</feature>
<dbReference type="Proteomes" id="UP001597375">
    <property type="component" value="Unassembled WGS sequence"/>
</dbReference>
<feature type="signal peptide" evidence="1">
    <location>
        <begin position="1"/>
        <end position="21"/>
    </location>
</feature>
<proteinExistence type="predicted"/>
<evidence type="ECO:0000259" key="2">
    <source>
        <dbReference type="Pfam" id="PF07589"/>
    </source>
</evidence>
<accession>A0ABW5DB80</accession>
<organism evidence="3 4">
    <name type="scientific">Luteolibacter algae</name>
    <dbReference type="NCBI Taxonomy" id="454151"/>
    <lineage>
        <taxon>Bacteria</taxon>
        <taxon>Pseudomonadati</taxon>
        <taxon>Verrucomicrobiota</taxon>
        <taxon>Verrucomicrobiia</taxon>
        <taxon>Verrucomicrobiales</taxon>
        <taxon>Verrucomicrobiaceae</taxon>
        <taxon>Luteolibacter</taxon>
    </lineage>
</organism>
<comment type="caution">
    <text evidence="3">The sequence shown here is derived from an EMBL/GenBank/DDBJ whole genome shotgun (WGS) entry which is preliminary data.</text>
</comment>
<sequence length="164" mass="17513">MKTKLPLIAALYCGLCTVSSAFTLDFNGYVGKSLPTDTISILIEGYGNVTFTAGNKSTLIVDEKFKNDNGFGAPSLSFDEGDTVNVTFEGAQPLNVDFDYVGVSDGESFTTEESQFASQTFTISLEGNGDGAGLYQISWNQVPEPSSALLGLLGSALLVIRRRR</sequence>
<dbReference type="InterPro" id="IPR013424">
    <property type="entry name" value="Ice-binding_C"/>
</dbReference>
<gene>
    <name evidence="3" type="ORF">ACFSSA_13865</name>
</gene>
<evidence type="ECO:0000313" key="4">
    <source>
        <dbReference type="Proteomes" id="UP001597375"/>
    </source>
</evidence>
<reference evidence="4" key="1">
    <citation type="journal article" date="2019" name="Int. J. Syst. Evol. Microbiol.">
        <title>The Global Catalogue of Microorganisms (GCM) 10K type strain sequencing project: providing services to taxonomists for standard genome sequencing and annotation.</title>
        <authorList>
            <consortium name="The Broad Institute Genomics Platform"/>
            <consortium name="The Broad Institute Genome Sequencing Center for Infectious Disease"/>
            <person name="Wu L."/>
            <person name="Ma J."/>
        </authorList>
    </citation>
    <scope>NUCLEOTIDE SEQUENCE [LARGE SCALE GENOMIC DNA]</scope>
    <source>
        <strain evidence="4">CGMCC 4.7106</strain>
    </source>
</reference>
<feature type="chain" id="PRO_5046794120" evidence="1">
    <location>
        <begin position="22"/>
        <end position="164"/>
    </location>
</feature>
<dbReference type="Pfam" id="PF07589">
    <property type="entry name" value="PEP-CTERM"/>
    <property type="match status" value="1"/>
</dbReference>
<evidence type="ECO:0000256" key="1">
    <source>
        <dbReference type="SAM" id="SignalP"/>
    </source>
</evidence>
<evidence type="ECO:0000313" key="3">
    <source>
        <dbReference type="EMBL" id="MFD2257763.1"/>
    </source>
</evidence>
<dbReference type="RefSeq" id="WP_386821117.1">
    <property type="nucleotide sequence ID" value="NZ_JBHUIT010000031.1"/>
</dbReference>
<keyword evidence="1" id="KW-0732">Signal</keyword>
<dbReference type="NCBIfam" id="TIGR02595">
    <property type="entry name" value="PEP_CTERM"/>
    <property type="match status" value="1"/>
</dbReference>
<keyword evidence="4" id="KW-1185">Reference proteome</keyword>
<dbReference type="EMBL" id="JBHUIT010000031">
    <property type="protein sequence ID" value="MFD2257763.1"/>
    <property type="molecule type" value="Genomic_DNA"/>
</dbReference>